<comment type="caution">
    <text evidence="2">The sequence shown here is derived from an EMBL/GenBank/DDBJ whole genome shotgun (WGS) entry which is preliminary data.</text>
</comment>
<evidence type="ECO:0000313" key="2">
    <source>
        <dbReference type="EMBL" id="EQD67328.1"/>
    </source>
</evidence>
<dbReference type="AlphaFoldDB" id="T1BFI9"/>
<sequence>MGLEGVRIAARTDRRQRFTALLHHITPRLLVESFYALKRNAAAGVDGVTWREYEVILPHRVRELHRQIHVGAYRAQPSRRVFIPKSDGRLRPLGIAALEDKIVQQAVVTVLNMIYEQDFLGFSYGFRRGRGQHDALDALAVGIERRKVNWVLDADICA</sequence>
<dbReference type="EMBL" id="AUZX01005567">
    <property type="protein sequence ID" value="EQD67328.1"/>
    <property type="molecule type" value="Genomic_DNA"/>
</dbReference>
<dbReference type="GO" id="GO:0003964">
    <property type="term" value="F:RNA-directed DNA polymerase activity"/>
    <property type="evidence" value="ECO:0007669"/>
    <property type="project" value="UniProtKB-KW"/>
</dbReference>
<reference evidence="2" key="1">
    <citation type="submission" date="2013-08" db="EMBL/GenBank/DDBJ databases">
        <authorList>
            <person name="Mendez C."/>
            <person name="Richter M."/>
            <person name="Ferrer M."/>
            <person name="Sanchez J."/>
        </authorList>
    </citation>
    <scope>NUCLEOTIDE SEQUENCE</scope>
</reference>
<accession>T1BFI9</accession>
<dbReference type="EC" id="2.7.7.49" evidence="2"/>
<proteinExistence type="predicted"/>
<gene>
    <name evidence="2" type="ORF">B1A_07751</name>
    <name evidence="1" type="ORF">B1B_09664</name>
</gene>
<dbReference type="EMBL" id="AUZY01006405">
    <property type="protein sequence ID" value="EQD54494.1"/>
    <property type="molecule type" value="Genomic_DNA"/>
</dbReference>
<reference evidence="2" key="2">
    <citation type="journal article" date="2014" name="ISME J.">
        <title>Microbial stratification in low pH oxic and suboxic macroscopic growths along an acid mine drainage.</title>
        <authorList>
            <person name="Mendez-Garcia C."/>
            <person name="Mesa V."/>
            <person name="Sprenger R.R."/>
            <person name="Richter M."/>
            <person name="Diez M.S."/>
            <person name="Solano J."/>
            <person name="Bargiela R."/>
            <person name="Golyshina O.V."/>
            <person name="Manteca A."/>
            <person name="Ramos J.L."/>
            <person name="Gallego J.R."/>
            <person name="Llorente I."/>
            <person name="Martins Dos Santos V.A."/>
            <person name="Jensen O.N."/>
            <person name="Pelaez A.I."/>
            <person name="Sanchez J."/>
            <person name="Ferrer M."/>
        </authorList>
    </citation>
    <scope>NUCLEOTIDE SEQUENCE</scope>
</reference>
<evidence type="ECO:0000313" key="1">
    <source>
        <dbReference type="EMBL" id="EQD54494.1"/>
    </source>
</evidence>
<dbReference type="InterPro" id="IPR051083">
    <property type="entry name" value="GrpII_Intron_Splice-Mob/Def"/>
</dbReference>
<dbReference type="InterPro" id="IPR043502">
    <property type="entry name" value="DNA/RNA_pol_sf"/>
</dbReference>
<dbReference type="PANTHER" id="PTHR34047:SF8">
    <property type="entry name" value="PROTEIN YKFC"/>
    <property type="match status" value="1"/>
</dbReference>
<dbReference type="CDD" id="cd01651">
    <property type="entry name" value="RT_G2_intron"/>
    <property type="match status" value="1"/>
</dbReference>
<dbReference type="PANTHER" id="PTHR34047">
    <property type="entry name" value="NUCLEAR INTRON MATURASE 1, MITOCHONDRIAL-RELATED"/>
    <property type="match status" value="1"/>
</dbReference>
<keyword evidence="2" id="KW-0548">Nucleotidyltransferase</keyword>
<keyword evidence="2" id="KW-0695">RNA-directed DNA polymerase</keyword>
<dbReference type="SUPFAM" id="SSF56672">
    <property type="entry name" value="DNA/RNA polymerases"/>
    <property type="match status" value="1"/>
</dbReference>
<organism evidence="2">
    <name type="scientific">mine drainage metagenome</name>
    <dbReference type="NCBI Taxonomy" id="410659"/>
    <lineage>
        <taxon>unclassified sequences</taxon>
        <taxon>metagenomes</taxon>
        <taxon>ecological metagenomes</taxon>
    </lineage>
</organism>
<protein>
    <submittedName>
        <fullName evidence="2">RNA-directed DNA polymerase (Reverse transcriptase)</fullName>
        <ecNumber evidence="2">2.7.7.49</ecNumber>
    </submittedName>
</protein>
<feature type="non-terminal residue" evidence="2">
    <location>
        <position position="158"/>
    </location>
</feature>
<keyword evidence="2" id="KW-0808">Transferase</keyword>
<name>T1BFI9_9ZZZZ</name>